<name>A0A8J3AB44_9ACTN</name>
<protein>
    <submittedName>
        <fullName evidence="1">Uncharacterized protein</fullName>
    </submittedName>
</protein>
<evidence type="ECO:0000313" key="1">
    <source>
        <dbReference type="EMBL" id="GGI07037.1"/>
    </source>
</evidence>
<reference evidence="1" key="1">
    <citation type="journal article" date="2014" name="Int. J. Syst. Evol. Microbiol.">
        <title>Complete genome sequence of Corynebacterium casei LMG S-19264T (=DSM 44701T), isolated from a smear-ripened cheese.</title>
        <authorList>
            <consortium name="US DOE Joint Genome Institute (JGI-PGF)"/>
            <person name="Walter F."/>
            <person name="Albersmeier A."/>
            <person name="Kalinowski J."/>
            <person name="Ruckert C."/>
        </authorList>
    </citation>
    <scope>NUCLEOTIDE SEQUENCE</scope>
    <source>
        <strain evidence="1">CGMCC 1.14988</strain>
    </source>
</reference>
<dbReference type="RefSeq" id="WP_165403894.1">
    <property type="nucleotide sequence ID" value="NZ_BMHA01000007.1"/>
</dbReference>
<evidence type="ECO:0000313" key="2">
    <source>
        <dbReference type="Proteomes" id="UP000650511"/>
    </source>
</evidence>
<comment type="caution">
    <text evidence="1">The sequence shown here is derived from an EMBL/GenBank/DDBJ whole genome shotgun (WGS) entry which is preliminary data.</text>
</comment>
<organism evidence="1 2">
    <name type="scientific">Egicoccus halophilus</name>
    <dbReference type="NCBI Taxonomy" id="1670830"/>
    <lineage>
        <taxon>Bacteria</taxon>
        <taxon>Bacillati</taxon>
        <taxon>Actinomycetota</taxon>
        <taxon>Nitriliruptoria</taxon>
        <taxon>Egicoccales</taxon>
        <taxon>Egicoccaceae</taxon>
        <taxon>Egicoccus</taxon>
    </lineage>
</organism>
<dbReference type="AlphaFoldDB" id="A0A8J3AB44"/>
<dbReference type="Proteomes" id="UP000650511">
    <property type="component" value="Unassembled WGS sequence"/>
</dbReference>
<accession>A0A8J3AB44</accession>
<keyword evidence="2" id="KW-1185">Reference proteome</keyword>
<sequence>MLHLFKLAAAAVVGIWAAFRAVEEGFAAWVRRETRQREAAGLAPA</sequence>
<reference evidence="1" key="2">
    <citation type="submission" date="2020-09" db="EMBL/GenBank/DDBJ databases">
        <authorList>
            <person name="Sun Q."/>
            <person name="Zhou Y."/>
        </authorList>
    </citation>
    <scope>NUCLEOTIDE SEQUENCE</scope>
    <source>
        <strain evidence="1">CGMCC 1.14988</strain>
    </source>
</reference>
<proteinExistence type="predicted"/>
<dbReference type="EMBL" id="BMHA01000007">
    <property type="protein sequence ID" value="GGI07037.1"/>
    <property type="molecule type" value="Genomic_DNA"/>
</dbReference>
<gene>
    <name evidence="1" type="ORF">GCM10011354_22090</name>
</gene>